<dbReference type="EMBL" id="CP002281">
    <property type="protein sequence ID" value="ADO83425.1"/>
    <property type="molecule type" value="Genomic_DNA"/>
</dbReference>
<dbReference type="Gene3D" id="3.40.50.300">
    <property type="entry name" value="P-loop containing nucleotide triphosphate hydrolases"/>
    <property type="match status" value="2"/>
</dbReference>
<dbReference type="AlphaFoldDB" id="E3H9N6"/>
<dbReference type="STRING" id="572544.Ilyop_1652"/>
<dbReference type="GO" id="GO:0005524">
    <property type="term" value="F:ATP binding"/>
    <property type="evidence" value="ECO:0007669"/>
    <property type="project" value="UniProtKB-KW"/>
</dbReference>
<dbReference type="Pfam" id="PF00270">
    <property type="entry name" value="DEAD"/>
    <property type="match status" value="1"/>
</dbReference>
<gene>
    <name evidence="5" type="ordered locus">Ilyop_1652</name>
</gene>
<dbReference type="SUPFAM" id="SSF52540">
    <property type="entry name" value="P-loop containing nucleoside triphosphate hydrolases"/>
    <property type="match status" value="1"/>
</dbReference>
<evidence type="ECO:0000313" key="5">
    <source>
        <dbReference type="EMBL" id="ADO83425.1"/>
    </source>
</evidence>
<accession>E3H9N6</accession>
<evidence type="ECO:0000256" key="3">
    <source>
        <dbReference type="ARBA" id="ARBA00022840"/>
    </source>
</evidence>
<name>E3H9N6_ILYPC</name>
<evidence type="ECO:0000313" key="6">
    <source>
        <dbReference type="Proteomes" id="UP000006875"/>
    </source>
</evidence>
<dbReference type="GO" id="GO:0016787">
    <property type="term" value="F:hydrolase activity"/>
    <property type="evidence" value="ECO:0007669"/>
    <property type="project" value="UniProtKB-KW"/>
</dbReference>
<dbReference type="InterPro" id="IPR001650">
    <property type="entry name" value="Helicase_C-like"/>
</dbReference>
<dbReference type="Pfam" id="PF00271">
    <property type="entry name" value="Helicase_C"/>
    <property type="match status" value="1"/>
</dbReference>
<dbReference type="PANTHER" id="PTHR24031">
    <property type="entry name" value="RNA HELICASE"/>
    <property type="match status" value="1"/>
</dbReference>
<dbReference type="GO" id="GO:0003676">
    <property type="term" value="F:nucleic acid binding"/>
    <property type="evidence" value="ECO:0007669"/>
    <property type="project" value="InterPro"/>
</dbReference>
<evidence type="ECO:0000256" key="1">
    <source>
        <dbReference type="ARBA" id="ARBA00022741"/>
    </source>
</evidence>
<feature type="domain" description="Helicase ATP-binding" evidence="4">
    <location>
        <begin position="31"/>
        <end position="180"/>
    </location>
</feature>
<dbReference type="eggNOG" id="COG1061">
    <property type="taxonomic scope" value="Bacteria"/>
</dbReference>
<keyword evidence="2" id="KW-0378">Hydrolase</keyword>
<dbReference type="SMART" id="SM00487">
    <property type="entry name" value="DEXDc"/>
    <property type="match status" value="1"/>
</dbReference>
<dbReference type="PROSITE" id="PS51192">
    <property type="entry name" value="HELICASE_ATP_BIND_1"/>
    <property type="match status" value="1"/>
</dbReference>
<dbReference type="KEGG" id="ipo:Ilyop_1652"/>
<keyword evidence="6" id="KW-1185">Reference proteome</keyword>
<keyword evidence="1" id="KW-0547">Nucleotide-binding</keyword>
<proteinExistence type="predicted"/>
<keyword evidence="3" id="KW-0067">ATP-binding</keyword>
<dbReference type="Proteomes" id="UP000006875">
    <property type="component" value="Chromosome"/>
</dbReference>
<dbReference type="InterPro" id="IPR027417">
    <property type="entry name" value="P-loop_NTPase"/>
</dbReference>
<organism evidence="5 6">
    <name type="scientific">Ilyobacter polytropus (strain ATCC 51220 / DSM 2926 / LMG 16218 / CuHBu1)</name>
    <dbReference type="NCBI Taxonomy" id="572544"/>
    <lineage>
        <taxon>Bacteria</taxon>
        <taxon>Fusobacteriati</taxon>
        <taxon>Fusobacteriota</taxon>
        <taxon>Fusobacteriia</taxon>
        <taxon>Fusobacteriales</taxon>
        <taxon>Fusobacteriaceae</taxon>
        <taxon>Ilyobacter</taxon>
    </lineage>
</organism>
<reference evidence="5 6" key="1">
    <citation type="journal article" date="2010" name="Stand. Genomic Sci.">
        <title>Complete genome sequence of Ilyobacter polytropus type strain (CuHbu1).</title>
        <authorList>
            <person name="Sikorski J."/>
            <person name="Chertkov O."/>
            <person name="Lapidus A."/>
            <person name="Nolan M."/>
            <person name="Lucas S."/>
            <person name="Del Rio T.G."/>
            <person name="Tice H."/>
            <person name="Cheng J.F."/>
            <person name="Tapia R."/>
            <person name="Han C."/>
            <person name="Goodwin L."/>
            <person name="Pitluck S."/>
            <person name="Liolios K."/>
            <person name="Ivanova N."/>
            <person name="Mavromatis K."/>
            <person name="Mikhailova N."/>
            <person name="Pati A."/>
            <person name="Chen A."/>
            <person name="Palaniappan K."/>
            <person name="Land M."/>
            <person name="Hauser L."/>
            <person name="Chang Y.J."/>
            <person name="Jeffries C.D."/>
            <person name="Brambilla E."/>
            <person name="Yasawong M."/>
            <person name="Rohde M."/>
            <person name="Pukall R."/>
            <person name="Spring S."/>
            <person name="Goker M."/>
            <person name="Woyke T."/>
            <person name="Bristow J."/>
            <person name="Eisen J.A."/>
            <person name="Markowitz V."/>
            <person name="Hugenholtz P."/>
            <person name="Kyrpides N.C."/>
            <person name="Klenk H.P."/>
        </authorList>
    </citation>
    <scope>NUCLEOTIDE SEQUENCE [LARGE SCALE GENOMIC DNA]</scope>
    <source>
        <strain evidence="6">ATCC 51220 / DSM 2926 / LMG 16218 / CuHBu1</strain>
    </source>
</reference>
<dbReference type="HOGENOM" id="CLU_355931_0_0_0"/>
<sequence>MKTKYKFCGGIVMVHKFKKYLSEDESTNVIKKSISNHRKVIVEAPTGSGKTYTFIKIGKERKGKTIILVPNVSNVMQISKEYKIVGIHGSEVTENIWEKGNVIVATYDKAVSLLKGDLSDLLVVLDEAHNLQAQANFRSDAILGVKKLTKKAKEVVYLSATVNHLQHDLYGEVVRFKQEEPKNIIGSSKILMSGKNSNRAVALDLIKKKIDEGKRCLVKVNNKSTLRKMEESLEENEVSSTILTADNKNESDVMLKIVNENELSDKYKVILCTSLLDAGVNLKEVDVIIDVENGDPNAIKQLSARPRKSLKEHYVIINGAKPLKKDETAKPPYTSTQVEEAIKRRMMTANNIMNDMKNCIRSVGGETKKFLMYKFSLIEDSLDEEYFVKMDTQNSFYVDVEAIRNSEYEKYYKSLQSNPELLKKELEAYELSPIIEEYSMKVEGNFMFSKGGEESTDKEIELLSEHLKKLQGMEYQKQALKCYLNKDPEKYYDNNKFWKNLRVPFDVFKTFGMYIALGFNYKLAYELMLKTFTSKPKRRKIKNYIQAYVYSGLKDDPSIEKRNKGYKAFEILYNLYASEENKVITKEDEDKSLDEYSKLLGKKYTRNALTTRGKELVILSDKSSKKDGKTTHSKVNKGLRTAKSILGEFKLDEPEYVEEFQKLLDQKIELKLTELYIDKIDEASRPERMIGNIFEKAYEVKFSTQFYLYEVTLEKEGKQYPIASPYFEAEKFISDVEKVTGTKIDVSNDKSSEIHDIVEIVQKEDQIKENNTQIQDRYLEVDETPIFD</sequence>
<protein>
    <submittedName>
        <fullName evidence="5">Type III restriction protein res subunit</fullName>
    </submittedName>
</protein>
<dbReference type="SMART" id="SM00382">
    <property type="entry name" value="AAA"/>
    <property type="match status" value="1"/>
</dbReference>
<dbReference type="InterPro" id="IPR003593">
    <property type="entry name" value="AAA+_ATPase"/>
</dbReference>
<dbReference type="InterPro" id="IPR014001">
    <property type="entry name" value="Helicase_ATP-bd"/>
</dbReference>
<evidence type="ECO:0000259" key="4">
    <source>
        <dbReference type="PROSITE" id="PS51192"/>
    </source>
</evidence>
<dbReference type="InterPro" id="IPR011545">
    <property type="entry name" value="DEAD/DEAH_box_helicase_dom"/>
</dbReference>
<evidence type="ECO:0000256" key="2">
    <source>
        <dbReference type="ARBA" id="ARBA00022801"/>
    </source>
</evidence>